<dbReference type="RefSeq" id="WP_322809869.1">
    <property type="nucleotide sequence ID" value="NZ_JAVBVO010000024.1"/>
</dbReference>
<name>A0AAW9K7X5_CARML</name>
<dbReference type="AlphaFoldDB" id="A0AAW9K7X5"/>
<dbReference type="EMBL" id="JAVBVO010000024">
    <property type="protein sequence ID" value="MDZ5760720.1"/>
    <property type="molecule type" value="Genomic_DNA"/>
</dbReference>
<evidence type="ECO:0000313" key="1">
    <source>
        <dbReference type="EMBL" id="MDZ5760720.1"/>
    </source>
</evidence>
<feature type="non-terminal residue" evidence="1">
    <location>
        <position position="1"/>
    </location>
</feature>
<evidence type="ECO:0000313" key="2">
    <source>
        <dbReference type="Proteomes" id="UP001290462"/>
    </source>
</evidence>
<proteinExistence type="predicted"/>
<dbReference type="Pfam" id="PF03382">
    <property type="entry name" value="DUF285"/>
    <property type="match status" value="1"/>
</dbReference>
<dbReference type="NCBIfam" id="TIGR02167">
    <property type="entry name" value="Liste_lipo_26"/>
    <property type="match status" value="2"/>
</dbReference>
<dbReference type="InterPro" id="IPR011889">
    <property type="entry name" value="Liste_lipo_26"/>
</dbReference>
<dbReference type="Proteomes" id="UP001290462">
    <property type="component" value="Unassembled WGS sequence"/>
</dbReference>
<reference evidence="1" key="1">
    <citation type="submission" date="2023-08" db="EMBL/GenBank/DDBJ databases">
        <title>Genomic characterization of piscicolin 126 produced by Carnobacterium maltaromaticum CM22 strain isolated from salmon (Salmo salar).</title>
        <authorList>
            <person name="Gonzalez-Gragera E."/>
            <person name="Garcia-Lopez J.D."/>
            <person name="Teso-Perez C."/>
            <person name="Gimenez-Hernandez I."/>
            <person name="Peralta-Sanchez J.M."/>
            <person name="Valdivia E."/>
            <person name="Montalban-Lopez M."/>
            <person name="Martin-Platero A.M."/>
            <person name="Banos A."/>
            <person name="Martinez-Bueno M."/>
        </authorList>
    </citation>
    <scope>NUCLEOTIDE SEQUENCE</scope>
    <source>
        <strain evidence="1">CM22</strain>
    </source>
</reference>
<organism evidence="1 2">
    <name type="scientific">Carnobacterium maltaromaticum</name>
    <name type="common">Carnobacterium piscicola</name>
    <dbReference type="NCBI Taxonomy" id="2751"/>
    <lineage>
        <taxon>Bacteria</taxon>
        <taxon>Bacillati</taxon>
        <taxon>Bacillota</taxon>
        <taxon>Bacilli</taxon>
        <taxon>Lactobacillales</taxon>
        <taxon>Carnobacteriaceae</taxon>
        <taxon>Carnobacterium</taxon>
    </lineage>
</organism>
<protein>
    <submittedName>
        <fullName evidence="1">BspA family leucine-rich repeat surface protein</fullName>
    </submittedName>
</protein>
<sequence>RFKKESNLGDKPWIHQDKDILYQNGNEFIKGYDGTYPGTYEKKLYTTSWSWDSNSKTLTFSGGTFANNMKVSDIQQTLNGEEIENIIFTEPVKLSANSDYLFSSLEKLKTIEHIEYVNTSEVTSMVGMFQFDKCLTSLDLNKWNTSKVKNMNSLFYNTGSLLNIFIDKWDTSEVVNMGQLFWYSRVREIDLSNWDTAKVTNMNQAFDSISKITLGEKFRFKKESNLGDKPWIHQDKDILYQNGNEFIKGYDGTYPGTYEKNYIQPQIWEQYN</sequence>
<accession>A0AAW9K7X5</accession>
<gene>
    <name evidence="1" type="ORF">RAK27_18925</name>
</gene>
<comment type="caution">
    <text evidence="1">The sequence shown here is derived from an EMBL/GenBank/DDBJ whole genome shotgun (WGS) entry which is preliminary data.</text>
</comment>
<dbReference type="InterPro" id="IPR005046">
    <property type="entry name" value="DUF285"/>
</dbReference>